<feature type="transmembrane region" description="Helical" evidence="1">
    <location>
        <begin position="42"/>
        <end position="60"/>
    </location>
</feature>
<accession>A0A437R1T9</accession>
<organism evidence="2 3">
    <name type="scientific">Rheinheimera riviphila</name>
    <dbReference type="NCBI Taxonomy" id="1834037"/>
    <lineage>
        <taxon>Bacteria</taxon>
        <taxon>Pseudomonadati</taxon>
        <taxon>Pseudomonadota</taxon>
        <taxon>Gammaproteobacteria</taxon>
        <taxon>Chromatiales</taxon>
        <taxon>Chromatiaceae</taxon>
        <taxon>Rheinheimera</taxon>
    </lineage>
</organism>
<feature type="transmembrane region" description="Helical" evidence="1">
    <location>
        <begin position="134"/>
        <end position="154"/>
    </location>
</feature>
<evidence type="ECO:0000313" key="2">
    <source>
        <dbReference type="EMBL" id="RVU40769.1"/>
    </source>
</evidence>
<feature type="transmembrane region" description="Helical" evidence="1">
    <location>
        <begin position="95"/>
        <end position="114"/>
    </location>
</feature>
<keyword evidence="1" id="KW-1133">Transmembrane helix</keyword>
<comment type="caution">
    <text evidence="2">The sequence shown here is derived from an EMBL/GenBank/DDBJ whole genome shotgun (WGS) entry which is preliminary data.</text>
</comment>
<keyword evidence="1" id="KW-0812">Transmembrane</keyword>
<dbReference type="RefSeq" id="WP_127697782.1">
    <property type="nucleotide sequence ID" value="NZ_SACS01000003.1"/>
</dbReference>
<feature type="transmembrane region" description="Helical" evidence="1">
    <location>
        <begin position="186"/>
        <end position="206"/>
    </location>
</feature>
<gene>
    <name evidence="2" type="ORF">EOE67_04110</name>
</gene>
<keyword evidence="3" id="KW-1185">Reference proteome</keyword>
<reference evidence="2 3" key="1">
    <citation type="submission" date="2019-01" db="EMBL/GenBank/DDBJ databases">
        <authorList>
            <person name="Chen W.-M."/>
        </authorList>
    </citation>
    <scope>NUCLEOTIDE SEQUENCE [LARGE SCALE GENOMIC DNA]</scope>
    <source>
        <strain evidence="2 3">KYPC3</strain>
    </source>
</reference>
<dbReference type="Proteomes" id="UP000283077">
    <property type="component" value="Unassembled WGS sequence"/>
</dbReference>
<evidence type="ECO:0000313" key="3">
    <source>
        <dbReference type="Proteomes" id="UP000283077"/>
    </source>
</evidence>
<name>A0A437R1T9_9GAMM</name>
<evidence type="ECO:0000256" key="1">
    <source>
        <dbReference type="SAM" id="Phobius"/>
    </source>
</evidence>
<feature type="transmembrane region" description="Helical" evidence="1">
    <location>
        <begin position="226"/>
        <end position="247"/>
    </location>
</feature>
<dbReference type="EMBL" id="SACS01000003">
    <property type="protein sequence ID" value="RVU40769.1"/>
    <property type="molecule type" value="Genomic_DNA"/>
</dbReference>
<proteinExistence type="predicted"/>
<dbReference type="InterPro" id="IPR021737">
    <property type="entry name" value="Phage_phiKZ_Orf197"/>
</dbReference>
<sequence length="252" mass="27733">MVDFFHLLLLFLLMHIICDFYLQPKRWVDAKKAKTYRAKELYFHSLLHGISLLIPAMVFGVDGRAAACWVVIVAVSHFMIDLWKVTSPNGEKLSCFVLDQALHITVLAAIALYMTDGVSIAEVLQHQQFSDALLVVLGYLLILKPTSIVIGSILKKYPISGTGEAKKAQVSGIVAGGELIGYLERLLILTFTLVGSYEAVGFVLAAKSIFRFGELNKNADRSMTEYVLIGSLVSVVITTLVGTLLSLELKIK</sequence>
<dbReference type="AlphaFoldDB" id="A0A437R1T9"/>
<dbReference type="Pfam" id="PF11750">
    <property type="entry name" value="DUF3307"/>
    <property type="match status" value="1"/>
</dbReference>
<keyword evidence="1" id="KW-0472">Membrane</keyword>
<protein>
    <submittedName>
        <fullName evidence="2">DUF3307 domain-containing protein</fullName>
    </submittedName>
</protein>
<dbReference type="OrthoDB" id="8536716at2"/>
<feature type="transmembrane region" description="Helical" evidence="1">
    <location>
        <begin position="6"/>
        <end position="22"/>
    </location>
</feature>